<proteinExistence type="predicted"/>
<comment type="caution">
    <text evidence="2">The sequence shown here is derived from an EMBL/GenBank/DDBJ whole genome shotgun (WGS) entry which is preliminary data.</text>
</comment>
<evidence type="ECO:0000313" key="2">
    <source>
        <dbReference type="EMBL" id="KAA1131882.1"/>
    </source>
</evidence>
<dbReference type="EMBL" id="VSWC01000067">
    <property type="protein sequence ID" value="KAA1096556.1"/>
    <property type="molecule type" value="Genomic_DNA"/>
</dbReference>
<dbReference type="EMBL" id="VDEP01000102">
    <property type="protein sequence ID" value="KAA1131882.1"/>
    <property type="molecule type" value="Genomic_DNA"/>
</dbReference>
<accession>A0A5B0S241</accession>
<protein>
    <submittedName>
        <fullName evidence="2">Uncharacterized protein</fullName>
    </submittedName>
</protein>
<reference evidence="3 4" key="1">
    <citation type="submission" date="2019-05" db="EMBL/GenBank/DDBJ databases">
        <title>Emergence of the Ug99 lineage of the wheat stem rust pathogen through somatic hybridization.</title>
        <authorList>
            <person name="Li F."/>
            <person name="Upadhyaya N.M."/>
            <person name="Sperschneider J."/>
            <person name="Matny O."/>
            <person name="Nguyen-Phuc H."/>
            <person name="Mago R."/>
            <person name="Raley C."/>
            <person name="Miller M.E."/>
            <person name="Silverstein K.A.T."/>
            <person name="Henningsen E."/>
            <person name="Hirsch C.D."/>
            <person name="Visser B."/>
            <person name="Pretorius Z.A."/>
            <person name="Steffenson B.J."/>
            <person name="Schwessinger B."/>
            <person name="Dodds P.N."/>
            <person name="Figueroa M."/>
        </authorList>
    </citation>
    <scope>NUCLEOTIDE SEQUENCE [LARGE SCALE GENOMIC DNA]</scope>
    <source>
        <strain evidence="1">21-0</strain>
        <strain evidence="2 4">Ug99</strain>
    </source>
</reference>
<organism evidence="2 4">
    <name type="scientific">Puccinia graminis f. sp. tritici</name>
    <dbReference type="NCBI Taxonomy" id="56615"/>
    <lineage>
        <taxon>Eukaryota</taxon>
        <taxon>Fungi</taxon>
        <taxon>Dikarya</taxon>
        <taxon>Basidiomycota</taxon>
        <taxon>Pucciniomycotina</taxon>
        <taxon>Pucciniomycetes</taxon>
        <taxon>Pucciniales</taxon>
        <taxon>Pucciniaceae</taxon>
        <taxon>Puccinia</taxon>
    </lineage>
</organism>
<evidence type="ECO:0000313" key="1">
    <source>
        <dbReference type="EMBL" id="KAA1096556.1"/>
    </source>
</evidence>
<gene>
    <name evidence="1" type="ORF">PGT21_020352</name>
    <name evidence="2" type="ORF">PGTUg99_032100</name>
</gene>
<name>A0A5B0S241_PUCGR</name>
<evidence type="ECO:0000313" key="4">
    <source>
        <dbReference type="Proteomes" id="UP000325313"/>
    </source>
</evidence>
<sequence>MYASMYCSTALGQPPCVANGDQFWTWSGSPEAPTCSNKLLSHQSHSNNSACEPECVLEEGVTQVLHGTWKP</sequence>
<keyword evidence="3" id="KW-1185">Reference proteome</keyword>
<dbReference type="AlphaFoldDB" id="A0A5B0S241"/>
<evidence type="ECO:0000313" key="3">
    <source>
        <dbReference type="Proteomes" id="UP000324748"/>
    </source>
</evidence>
<dbReference type="Proteomes" id="UP000324748">
    <property type="component" value="Unassembled WGS sequence"/>
</dbReference>
<dbReference type="Proteomes" id="UP000325313">
    <property type="component" value="Unassembled WGS sequence"/>
</dbReference>